<feature type="domain" description="DUF403" evidence="1">
    <location>
        <begin position="2"/>
        <end position="311"/>
    </location>
</feature>
<evidence type="ECO:0000313" key="2">
    <source>
        <dbReference type="EMBL" id="GFZ99073.1"/>
    </source>
</evidence>
<dbReference type="PANTHER" id="PTHR34595">
    <property type="entry name" value="BLR5612 PROTEIN"/>
    <property type="match status" value="1"/>
</dbReference>
<protein>
    <recommendedName>
        <fullName evidence="1">DUF403 domain-containing protein</fullName>
    </recommendedName>
</protein>
<dbReference type="InterPro" id="IPR051680">
    <property type="entry name" value="ATP-dep_Glu-Cys_Ligase-2"/>
</dbReference>
<evidence type="ECO:0000313" key="3">
    <source>
        <dbReference type="Proteomes" id="UP000603317"/>
    </source>
</evidence>
<sequence>MMLGRNANSIFWMFRYLERAENTARLLEAGFRMAMTRDEFTSQEEWRSVIQTAGMRRAYEAEHGTYTGIQAWNFVLRDRKNPQSVLSMVENVRTNARAVRNMISRELWETINESWMEVRDLLSAPVQQTQLGDVINAIRREATLVRGAMEGSMLRTDVFNFARIGGFIERADNTARILDVKYYLLLPTLSHVGGSLDNIQWDSVLRSVGGDRAYRWLNHVGVEAKSLADFLILDRRFPRSLAFAYGKIRSNMASLAEAYGEETDAHILLRDIDTRLSDLSVGEIIDEGLHQFILGFLSDNQRLADAIARDYRFIE</sequence>
<gene>
    <name evidence="2" type="ORF">GCM10010923_04200</name>
</gene>
<name>A0ABQ1F4P3_9SPHN</name>
<evidence type="ECO:0000259" key="1">
    <source>
        <dbReference type="Pfam" id="PF04168"/>
    </source>
</evidence>
<accession>A0ABQ1F4P3</accession>
<reference evidence="3" key="1">
    <citation type="journal article" date="2019" name="Int. J. Syst. Evol. Microbiol.">
        <title>The Global Catalogue of Microorganisms (GCM) 10K type strain sequencing project: providing services to taxonomists for standard genome sequencing and annotation.</title>
        <authorList>
            <consortium name="The Broad Institute Genomics Platform"/>
            <consortium name="The Broad Institute Genome Sequencing Center for Infectious Disease"/>
            <person name="Wu L."/>
            <person name="Ma J."/>
        </authorList>
    </citation>
    <scope>NUCLEOTIDE SEQUENCE [LARGE SCALE GENOMIC DNA]</scope>
    <source>
        <strain evidence="3">CGMCC 1.15297</strain>
    </source>
</reference>
<dbReference type="Pfam" id="PF04168">
    <property type="entry name" value="Alpha-E"/>
    <property type="match status" value="1"/>
</dbReference>
<dbReference type="EMBL" id="BMID01000001">
    <property type="protein sequence ID" value="GFZ99073.1"/>
    <property type="molecule type" value="Genomic_DNA"/>
</dbReference>
<keyword evidence="3" id="KW-1185">Reference proteome</keyword>
<organism evidence="2 3">
    <name type="scientific">Blastomonas marina</name>
    <dbReference type="NCBI Taxonomy" id="1867408"/>
    <lineage>
        <taxon>Bacteria</taxon>
        <taxon>Pseudomonadati</taxon>
        <taxon>Pseudomonadota</taxon>
        <taxon>Alphaproteobacteria</taxon>
        <taxon>Sphingomonadales</taxon>
        <taxon>Sphingomonadaceae</taxon>
        <taxon>Blastomonas</taxon>
    </lineage>
</organism>
<dbReference type="InterPro" id="IPR007296">
    <property type="entry name" value="DUF403"/>
</dbReference>
<dbReference type="PANTHER" id="PTHR34595:SF7">
    <property type="entry name" value="SLL1039 PROTEIN"/>
    <property type="match status" value="1"/>
</dbReference>
<dbReference type="Proteomes" id="UP000603317">
    <property type="component" value="Unassembled WGS sequence"/>
</dbReference>
<comment type="caution">
    <text evidence="2">The sequence shown here is derived from an EMBL/GenBank/DDBJ whole genome shotgun (WGS) entry which is preliminary data.</text>
</comment>
<proteinExistence type="predicted"/>